<dbReference type="Proteomes" id="UP000265801">
    <property type="component" value="Unassembled WGS sequence"/>
</dbReference>
<comment type="caution">
    <text evidence="1">The sequence shown here is derived from an EMBL/GenBank/DDBJ whole genome shotgun (WGS) entry which is preliminary data.</text>
</comment>
<evidence type="ECO:0000313" key="2">
    <source>
        <dbReference type="Proteomes" id="UP000265801"/>
    </source>
</evidence>
<evidence type="ECO:0000313" key="1">
    <source>
        <dbReference type="EMBL" id="RIW30726.1"/>
    </source>
</evidence>
<proteinExistence type="predicted"/>
<organism evidence="1 2">
    <name type="scientific">Bacillus salacetis</name>
    <dbReference type="NCBI Taxonomy" id="2315464"/>
    <lineage>
        <taxon>Bacteria</taxon>
        <taxon>Bacillati</taxon>
        <taxon>Bacillota</taxon>
        <taxon>Bacilli</taxon>
        <taxon>Bacillales</taxon>
        <taxon>Bacillaceae</taxon>
        <taxon>Bacillus</taxon>
    </lineage>
</organism>
<dbReference type="AlphaFoldDB" id="A0A3A1QUG7"/>
<accession>A0A3A1QUG7</accession>
<gene>
    <name evidence="1" type="ORF">D3H55_16490</name>
</gene>
<protein>
    <recommendedName>
        <fullName evidence="3">Collagen-like protein</fullName>
    </recommendedName>
</protein>
<reference evidence="1 2" key="1">
    <citation type="submission" date="2018-09" db="EMBL/GenBank/DDBJ databases">
        <title>Bacillus saliacetes sp. nov., isolated from Thai shrimp paste (Ka-pi).</title>
        <authorList>
            <person name="Daroonpunt R."/>
            <person name="Tanasupawat S."/>
            <person name="Yiamsombut S."/>
        </authorList>
    </citation>
    <scope>NUCLEOTIDE SEQUENCE [LARGE SCALE GENOMIC DNA]</scope>
    <source>
        <strain evidence="1 2">SKP7-4</strain>
    </source>
</reference>
<evidence type="ECO:0008006" key="3">
    <source>
        <dbReference type="Google" id="ProtNLM"/>
    </source>
</evidence>
<dbReference type="EMBL" id="QXIR01000025">
    <property type="protein sequence ID" value="RIW30726.1"/>
    <property type="molecule type" value="Genomic_DNA"/>
</dbReference>
<sequence>MSILSTGPIANNPSNGQRLTTQVTVKIDNRSSSDTATILIQGYYLDGSRVLYVLETQNVLPNAVITRTFYANFDGFEYVFAIEGAAEEDVQISVWGKNSVGQIVAAHRLVSSEILGAENGAQGPQGATGPQG</sequence>
<name>A0A3A1QUG7_9BACI</name>
<keyword evidence="2" id="KW-1185">Reference proteome</keyword>